<protein>
    <submittedName>
        <fullName evidence="5">NAD(P)-dependent oxidoreductase</fullName>
    </submittedName>
</protein>
<evidence type="ECO:0000259" key="3">
    <source>
        <dbReference type="Pfam" id="PF03446"/>
    </source>
</evidence>
<organism evidence="5 6">
    <name type="scientific">Glycomyces niveus</name>
    <dbReference type="NCBI Taxonomy" id="2820287"/>
    <lineage>
        <taxon>Bacteria</taxon>
        <taxon>Bacillati</taxon>
        <taxon>Actinomycetota</taxon>
        <taxon>Actinomycetes</taxon>
        <taxon>Glycomycetales</taxon>
        <taxon>Glycomycetaceae</taxon>
        <taxon>Glycomyces</taxon>
    </lineage>
</organism>
<dbReference type="EMBL" id="JAGFNP010000004">
    <property type="protein sequence ID" value="MBO3732855.1"/>
    <property type="molecule type" value="Genomic_DNA"/>
</dbReference>
<dbReference type="InterPro" id="IPR048666">
    <property type="entry name" value="RedAm-like_C"/>
</dbReference>
<dbReference type="Gene3D" id="3.40.50.720">
    <property type="entry name" value="NAD(P)-binding Rossmann-like Domain"/>
    <property type="match status" value="1"/>
</dbReference>
<dbReference type="Proteomes" id="UP000681341">
    <property type="component" value="Unassembled WGS sequence"/>
</dbReference>
<evidence type="ECO:0000256" key="2">
    <source>
        <dbReference type="ARBA" id="ARBA00023002"/>
    </source>
</evidence>
<name>A0ABS3U253_9ACTN</name>
<dbReference type="Gene3D" id="1.10.1040.10">
    <property type="entry name" value="N-(1-d-carboxylethyl)-l-norvaline Dehydrogenase, domain 2"/>
    <property type="match status" value="1"/>
</dbReference>
<dbReference type="InterPro" id="IPR036291">
    <property type="entry name" value="NAD(P)-bd_dom_sf"/>
</dbReference>
<comment type="caution">
    <text evidence="5">The sequence shown here is derived from an EMBL/GenBank/DDBJ whole genome shotgun (WGS) entry which is preliminary data.</text>
</comment>
<sequence>MTQPSTTILGLGAMGSAVAARLRETGYATTVWNRTAAKTEPHVQAGSNTAATVAEAVRAGELVFVVLLDHARVREHLEPVAADLKGRTVVNLVTTTPGQGRETAAWAAEHGIPYVDGAIMAVPSMIGDTSARLLYSGDQHAFNTVRPVLETLGTAEYAGEDPGVASLKDMALLSAMDLMLLGYVQAIAMMRTTGTSAADTAGEVEAWLAAMLPHGRELAAIVDGGTYDTGGQSVDFDRFGIRSLITASREQGVRADLLEPHQKLLEELAATGHGDSDWIRIIERLTIH</sequence>
<evidence type="ECO:0000313" key="6">
    <source>
        <dbReference type="Proteomes" id="UP000681341"/>
    </source>
</evidence>
<evidence type="ECO:0000259" key="4">
    <source>
        <dbReference type="Pfam" id="PF21761"/>
    </source>
</evidence>
<gene>
    <name evidence="5" type="ORF">J5V16_08480</name>
</gene>
<proteinExistence type="inferred from homology"/>
<keyword evidence="6" id="KW-1185">Reference proteome</keyword>
<dbReference type="SUPFAM" id="SSF51735">
    <property type="entry name" value="NAD(P)-binding Rossmann-fold domains"/>
    <property type="match status" value="1"/>
</dbReference>
<dbReference type="PANTHER" id="PTHR43580">
    <property type="entry name" value="OXIDOREDUCTASE GLYR1-RELATED"/>
    <property type="match status" value="1"/>
</dbReference>
<feature type="domain" description="6-phosphogluconate dehydrogenase NADP-binding" evidence="3">
    <location>
        <begin position="8"/>
        <end position="154"/>
    </location>
</feature>
<dbReference type="InterPro" id="IPR006115">
    <property type="entry name" value="6PGDH_NADP-bd"/>
</dbReference>
<dbReference type="Pfam" id="PF03446">
    <property type="entry name" value="NAD_binding_2"/>
    <property type="match status" value="1"/>
</dbReference>
<evidence type="ECO:0000313" key="5">
    <source>
        <dbReference type="EMBL" id="MBO3732855.1"/>
    </source>
</evidence>
<keyword evidence="2" id="KW-0560">Oxidoreductase</keyword>
<dbReference type="InterPro" id="IPR015815">
    <property type="entry name" value="HIBADH-related"/>
</dbReference>
<dbReference type="RefSeq" id="WP_208495672.1">
    <property type="nucleotide sequence ID" value="NZ_JAGFNP010000004.1"/>
</dbReference>
<dbReference type="PANTHER" id="PTHR43580:SF2">
    <property type="entry name" value="CYTOKINE-LIKE NUCLEAR FACTOR N-PAC"/>
    <property type="match status" value="1"/>
</dbReference>
<evidence type="ECO:0000256" key="1">
    <source>
        <dbReference type="ARBA" id="ARBA00009080"/>
    </source>
</evidence>
<dbReference type="InterPro" id="IPR051265">
    <property type="entry name" value="HIBADH-related_NP60_sf"/>
</dbReference>
<feature type="domain" description="NADPH-dependent reductive aminase-like C-terminal" evidence="4">
    <location>
        <begin position="161"/>
        <end position="285"/>
    </location>
</feature>
<dbReference type="InterPro" id="IPR013328">
    <property type="entry name" value="6PGD_dom2"/>
</dbReference>
<accession>A0ABS3U253</accession>
<comment type="similarity">
    <text evidence="1">Belongs to the HIBADH-related family.</text>
</comment>
<reference evidence="5 6" key="1">
    <citation type="submission" date="2021-03" db="EMBL/GenBank/DDBJ databases">
        <title>Glycomyces sp. nov., a novel actinomycete isolated from soil.</title>
        <authorList>
            <person name="Yang X."/>
            <person name="Xu X."/>
        </authorList>
    </citation>
    <scope>NUCLEOTIDE SEQUENCE [LARGE SCALE GENOMIC DNA]</scope>
    <source>
        <strain evidence="5 6">NEAU-S30</strain>
    </source>
</reference>
<dbReference type="Pfam" id="PF21761">
    <property type="entry name" value="RedAm-like_C"/>
    <property type="match status" value="1"/>
</dbReference>
<dbReference type="PIRSF" id="PIRSF000103">
    <property type="entry name" value="HIBADH"/>
    <property type="match status" value="1"/>
</dbReference>